<keyword evidence="2 4" id="KW-0067">ATP-binding</keyword>
<feature type="coiled-coil region" evidence="5">
    <location>
        <begin position="301"/>
        <end position="328"/>
    </location>
</feature>
<evidence type="ECO:0000256" key="5">
    <source>
        <dbReference type="SAM" id="Coils"/>
    </source>
</evidence>
<dbReference type="SUPFAM" id="SSF100920">
    <property type="entry name" value="Heat shock protein 70kD (HSP70), peptide-binding domain"/>
    <property type="match status" value="1"/>
</dbReference>
<evidence type="ECO:0000256" key="6">
    <source>
        <dbReference type="SAM" id="MobiDB-lite"/>
    </source>
</evidence>
<dbReference type="OrthoDB" id="2401965at2759"/>
<dbReference type="STRING" id="180498.A0A067KAX3"/>
<evidence type="ECO:0000313" key="7">
    <source>
        <dbReference type="EMBL" id="KDP32163.1"/>
    </source>
</evidence>
<dbReference type="KEGG" id="jcu:105639933"/>
<dbReference type="InterPro" id="IPR029047">
    <property type="entry name" value="HSP70_peptide-bd_sf"/>
</dbReference>
<feature type="region of interest" description="Disordered" evidence="6">
    <location>
        <begin position="645"/>
        <end position="677"/>
    </location>
</feature>
<evidence type="ECO:0000313" key="8">
    <source>
        <dbReference type="Proteomes" id="UP000027138"/>
    </source>
</evidence>
<dbReference type="AlphaFoldDB" id="A0A067KAX3"/>
<dbReference type="InterPro" id="IPR018181">
    <property type="entry name" value="Heat_shock_70_CS"/>
</dbReference>
<evidence type="ECO:0000256" key="1">
    <source>
        <dbReference type="ARBA" id="ARBA00022741"/>
    </source>
</evidence>
<dbReference type="FunFam" id="3.90.640.10:FF:000003">
    <property type="entry name" value="Molecular chaperone DnaK"/>
    <property type="match status" value="1"/>
</dbReference>
<dbReference type="GO" id="GO:0005524">
    <property type="term" value="F:ATP binding"/>
    <property type="evidence" value="ECO:0007669"/>
    <property type="project" value="UniProtKB-KW"/>
</dbReference>
<dbReference type="PROSITE" id="PS01036">
    <property type="entry name" value="HSP70_3"/>
    <property type="match status" value="1"/>
</dbReference>
<dbReference type="InterPro" id="IPR012725">
    <property type="entry name" value="Chaperone_DnaK"/>
</dbReference>
<dbReference type="Pfam" id="PF00012">
    <property type="entry name" value="HSP70"/>
    <property type="match status" value="1"/>
</dbReference>
<dbReference type="PRINTS" id="PR00301">
    <property type="entry name" value="HEATSHOCK70"/>
</dbReference>
<dbReference type="Proteomes" id="UP000027138">
    <property type="component" value="Unassembled WGS sequence"/>
</dbReference>
<sequence length="677" mass="72994">MATSLLLRSLRRADLPSSTFHAYRSLTGNAKTSLASSPLVSKWTLLARPFSSRPPANEVIGIDLGTTNSCVSVMEGKNARVIENAEGSRTTPSVIAFSKDNELIVGTPAKRQAVTNPTNTLFGTKRLIGRKFNDPQTQKEINMVPYKIVQAPNGDAWLEANGQKYSPSQIGAFVLTKMKETAEAYLGKTVSKAVITVPAYFNDAQRQATKDAGRIAGLEVLRIINEPTAAALSYGSNNKEGIIAVFDLGGGTFDVSILEISNGVFEVKATNGDTFLGGEDFDNTLLDFLVSEFKTTEGIDLSKDKLALQRLREAAEKAKIELSSTSQTDINLPFITADASGAKHFNMTLTRSKFEGLVNHLIDRTKNPCKNCLKDAGISINDVDEVLLVGGMTRVPKVQQIVAEIFGKNPSKGVNPDEAVAMGAAIQGGILRGDVKELLLLDVTPLSLGIETLGGIFTRLINRNTTIPTKKSQVFSTASDNQTQVGVKVLQGERQMAADNKLLGEFELAGIPPGPRGMPQIEVTFDIDANGIVTVSAKDKATGKEQQITIKSSSGLSDDEIERMVKEAEMHSQKDQERKTLIDLRNSADTTIYSIEKSLGEYRDKIPGEIVAEIETAVADLRTSLVGENIDEIKAKLDNANKAVSKIGEHMSKGSTPSEGSQGGDQTPEAEYKEARK</sequence>
<dbReference type="Gene3D" id="3.30.420.40">
    <property type="match status" value="2"/>
</dbReference>
<dbReference type="InterPro" id="IPR029048">
    <property type="entry name" value="HSP70_C_sf"/>
</dbReference>
<proteinExistence type="inferred from homology"/>
<dbReference type="SUPFAM" id="SSF53067">
    <property type="entry name" value="Actin-like ATPase domain"/>
    <property type="match status" value="2"/>
</dbReference>
<gene>
    <name evidence="7" type="ORF">JCGZ_12624</name>
</gene>
<dbReference type="InterPro" id="IPR013126">
    <property type="entry name" value="Hsp_70_fam"/>
</dbReference>
<protein>
    <recommendedName>
        <fullName evidence="3">Heat shock 70 kDa protein, mitochondrial</fullName>
    </recommendedName>
</protein>
<dbReference type="GO" id="GO:0005737">
    <property type="term" value="C:cytoplasm"/>
    <property type="evidence" value="ECO:0007669"/>
    <property type="project" value="UniProtKB-ARBA"/>
</dbReference>
<dbReference type="GO" id="GO:0140662">
    <property type="term" value="F:ATP-dependent protein folding chaperone"/>
    <property type="evidence" value="ECO:0007669"/>
    <property type="project" value="InterPro"/>
</dbReference>
<dbReference type="GO" id="GO:0009408">
    <property type="term" value="P:response to heat"/>
    <property type="evidence" value="ECO:0007669"/>
    <property type="project" value="UniProtKB-ARBA"/>
</dbReference>
<dbReference type="FunFam" id="2.60.34.10:FF:000014">
    <property type="entry name" value="Chaperone protein DnaK HSP70"/>
    <property type="match status" value="1"/>
</dbReference>
<dbReference type="PANTHER" id="PTHR19375">
    <property type="entry name" value="HEAT SHOCK PROTEIN 70KDA"/>
    <property type="match status" value="1"/>
</dbReference>
<dbReference type="Gene3D" id="1.20.1270.10">
    <property type="match status" value="1"/>
</dbReference>
<dbReference type="PROSITE" id="PS00329">
    <property type="entry name" value="HSP70_2"/>
    <property type="match status" value="1"/>
</dbReference>
<dbReference type="FunFam" id="1.20.1270.10:FF:000001">
    <property type="entry name" value="Molecular chaperone DnaK"/>
    <property type="match status" value="1"/>
</dbReference>
<dbReference type="Gene3D" id="2.60.34.10">
    <property type="entry name" value="Substrate Binding Domain Of DNAk, Chain A, domain 1"/>
    <property type="match status" value="1"/>
</dbReference>
<dbReference type="FunFam" id="3.30.30.30:FF:000003">
    <property type="entry name" value="Heat shock protein 9"/>
    <property type="match status" value="1"/>
</dbReference>
<dbReference type="Gene3D" id="3.90.640.10">
    <property type="entry name" value="Actin, Chain A, domain 4"/>
    <property type="match status" value="1"/>
</dbReference>
<accession>A0A067KAX3</accession>
<organism evidence="7 8">
    <name type="scientific">Jatropha curcas</name>
    <name type="common">Barbados nut</name>
    <dbReference type="NCBI Taxonomy" id="180498"/>
    <lineage>
        <taxon>Eukaryota</taxon>
        <taxon>Viridiplantae</taxon>
        <taxon>Streptophyta</taxon>
        <taxon>Embryophyta</taxon>
        <taxon>Tracheophyta</taxon>
        <taxon>Spermatophyta</taxon>
        <taxon>Magnoliopsida</taxon>
        <taxon>eudicotyledons</taxon>
        <taxon>Gunneridae</taxon>
        <taxon>Pentapetalae</taxon>
        <taxon>rosids</taxon>
        <taxon>fabids</taxon>
        <taxon>Malpighiales</taxon>
        <taxon>Euphorbiaceae</taxon>
        <taxon>Crotonoideae</taxon>
        <taxon>Jatropheae</taxon>
        <taxon>Jatropha</taxon>
    </lineage>
</organism>
<dbReference type="NCBIfam" id="TIGR02350">
    <property type="entry name" value="prok_dnaK"/>
    <property type="match status" value="1"/>
</dbReference>
<dbReference type="GO" id="GO:0051082">
    <property type="term" value="F:unfolded protein binding"/>
    <property type="evidence" value="ECO:0007669"/>
    <property type="project" value="InterPro"/>
</dbReference>
<dbReference type="FunFam" id="3.30.420.40:FF:000020">
    <property type="entry name" value="Chaperone protein HscA homolog"/>
    <property type="match status" value="1"/>
</dbReference>
<keyword evidence="8" id="KW-1185">Reference proteome</keyword>
<dbReference type="FunFam" id="3.30.420.40:FF:000004">
    <property type="entry name" value="Molecular chaperone DnaK"/>
    <property type="match status" value="1"/>
</dbReference>
<name>A0A067KAX3_JATCU</name>
<evidence type="ECO:0000256" key="4">
    <source>
        <dbReference type="RuleBase" id="RU003322"/>
    </source>
</evidence>
<dbReference type="EMBL" id="KK914593">
    <property type="protein sequence ID" value="KDP32163.1"/>
    <property type="molecule type" value="Genomic_DNA"/>
</dbReference>
<dbReference type="PROSITE" id="PS00297">
    <property type="entry name" value="HSP70_1"/>
    <property type="match status" value="1"/>
</dbReference>
<dbReference type="NCBIfam" id="NF003520">
    <property type="entry name" value="PRK05183.1"/>
    <property type="match status" value="1"/>
</dbReference>
<keyword evidence="1 4" id="KW-0547">Nucleotide-binding</keyword>
<keyword evidence="5" id="KW-0175">Coiled coil</keyword>
<evidence type="ECO:0000256" key="2">
    <source>
        <dbReference type="ARBA" id="ARBA00022840"/>
    </source>
</evidence>
<dbReference type="HAMAP" id="MF_00332">
    <property type="entry name" value="DnaK"/>
    <property type="match status" value="1"/>
</dbReference>
<dbReference type="NCBIfam" id="NF001413">
    <property type="entry name" value="PRK00290.1"/>
    <property type="match status" value="1"/>
</dbReference>
<evidence type="ECO:0000256" key="3">
    <source>
        <dbReference type="ARBA" id="ARBA00069027"/>
    </source>
</evidence>
<comment type="similarity">
    <text evidence="4">Belongs to the heat shock protein 70 family.</text>
</comment>
<dbReference type="InterPro" id="IPR043129">
    <property type="entry name" value="ATPase_NBD"/>
</dbReference>
<dbReference type="CDD" id="cd11733">
    <property type="entry name" value="ASKHA_NBD_HSP70_HSPA9"/>
    <property type="match status" value="1"/>
</dbReference>
<reference evidence="7 8" key="1">
    <citation type="journal article" date="2014" name="PLoS ONE">
        <title>Global Analysis of Gene Expression Profiles in Physic Nut (Jatropha curcas L.) Seedlings Exposed to Salt Stress.</title>
        <authorList>
            <person name="Zhang L."/>
            <person name="Zhang C."/>
            <person name="Wu P."/>
            <person name="Chen Y."/>
            <person name="Li M."/>
            <person name="Jiang H."/>
            <person name="Wu G."/>
        </authorList>
    </citation>
    <scope>NUCLEOTIDE SEQUENCE [LARGE SCALE GENOMIC DNA]</scope>
    <source>
        <strain evidence="8">cv. GZQX0401</strain>
        <tissue evidence="7">Young leaves</tissue>
    </source>
</reference>